<dbReference type="Proteomes" id="UP001321582">
    <property type="component" value="Chromosome"/>
</dbReference>
<proteinExistence type="inferred from homology"/>
<evidence type="ECO:0000256" key="1">
    <source>
        <dbReference type="ARBA" id="ARBA00022490"/>
    </source>
</evidence>
<dbReference type="PANTHER" id="PTHR37300">
    <property type="entry name" value="UPF0291 PROTEIN CBO2609/CLC_2481"/>
    <property type="match status" value="1"/>
</dbReference>
<dbReference type="Pfam" id="PF05979">
    <property type="entry name" value="DUF896"/>
    <property type="match status" value="1"/>
</dbReference>
<accession>A0AAU9D521</accession>
<dbReference type="AlphaFoldDB" id="A0AAU9D521"/>
<dbReference type="HAMAP" id="MF_01103">
    <property type="entry name" value="UPF0291"/>
    <property type="match status" value="1"/>
</dbReference>
<dbReference type="Gene3D" id="1.10.287.540">
    <property type="entry name" value="Helix hairpin bin"/>
    <property type="match status" value="1"/>
</dbReference>
<sequence>MEMKDLINEINDLSRKSKSIGLTSQEKKKQKKLREEYLEIFRNNFRNHLDRIKIVDVEETR</sequence>
<name>A0AAU9D521_9FUSO</name>
<organism evidence="2 3">
    <name type="scientific">Haliovirga abyssi</name>
    <dbReference type="NCBI Taxonomy" id="2996794"/>
    <lineage>
        <taxon>Bacteria</taxon>
        <taxon>Fusobacteriati</taxon>
        <taxon>Fusobacteriota</taxon>
        <taxon>Fusobacteriia</taxon>
        <taxon>Fusobacteriales</taxon>
        <taxon>Haliovirgaceae</taxon>
        <taxon>Haliovirga</taxon>
    </lineage>
</organism>
<dbReference type="RefSeq" id="WP_307904602.1">
    <property type="nucleotide sequence ID" value="NZ_AP027059.1"/>
</dbReference>
<evidence type="ECO:0000313" key="3">
    <source>
        <dbReference type="Proteomes" id="UP001321582"/>
    </source>
</evidence>
<keyword evidence="3" id="KW-1185">Reference proteome</keyword>
<dbReference type="KEGG" id="haby:HLVA_02220"/>
<protein>
    <submittedName>
        <fullName evidence="2">Uncharacterized protein</fullName>
    </submittedName>
</protein>
<dbReference type="PANTHER" id="PTHR37300:SF1">
    <property type="entry name" value="UPF0291 PROTEIN YNZC"/>
    <property type="match status" value="1"/>
</dbReference>
<dbReference type="SUPFAM" id="SSF158221">
    <property type="entry name" value="YnzC-like"/>
    <property type="match status" value="1"/>
</dbReference>
<reference evidence="2 3" key="1">
    <citation type="submission" date="2022-11" db="EMBL/GenBank/DDBJ databases">
        <title>Haliovirga abyssi gen. nov., sp. nov., a mesophilic fermentative bacterium isolated from the Iheya North hydrothermal field and the proposal of Haliovirgaceae fam. nov.</title>
        <authorList>
            <person name="Miyazaki U."/>
            <person name="Tame A."/>
            <person name="Miyazaki J."/>
            <person name="Takai K."/>
            <person name="Sawayama S."/>
            <person name="Kitajima M."/>
            <person name="Okamoto A."/>
            <person name="Nakagawa S."/>
        </authorList>
    </citation>
    <scope>NUCLEOTIDE SEQUENCE [LARGE SCALE GENOMIC DNA]</scope>
    <source>
        <strain evidence="2 3">IC12</strain>
    </source>
</reference>
<dbReference type="InterPro" id="IPR009242">
    <property type="entry name" value="DUF896"/>
</dbReference>
<keyword evidence="1" id="KW-0963">Cytoplasm</keyword>
<gene>
    <name evidence="2" type="ORF">HLVA_02220</name>
</gene>
<dbReference type="EMBL" id="AP027059">
    <property type="protein sequence ID" value="BDU49653.1"/>
    <property type="molecule type" value="Genomic_DNA"/>
</dbReference>
<evidence type="ECO:0000313" key="2">
    <source>
        <dbReference type="EMBL" id="BDU49653.1"/>
    </source>
</evidence>